<comment type="caution">
    <text evidence="5">The sequence shown here is derived from an EMBL/GenBank/DDBJ whole genome shotgun (WGS) entry which is preliminary data.</text>
</comment>
<dbReference type="OrthoDB" id="9812295at2"/>
<dbReference type="AlphaFoldDB" id="A0A7X2CZT2"/>
<keyword evidence="6" id="KW-1185">Reference proteome</keyword>
<evidence type="ECO:0000256" key="2">
    <source>
        <dbReference type="ARBA" id="ARBA00022643"/>
    </source>
</evidence>
<dbReference type="PANTHER" id="PTHR43408">
    <property type="entry name" value="FMN REDUCTASE (NADPH)"/>
    <property type="match status" value="1"/>
</dbReference>
<protein>
    <submittedName>
        <fullName evidence="5">FMN reductase</fullName>
    </submittedName>
</protein>
<dbReference type="GO" id="GO:0016491">
    <property type="term" value="F:oxidoreductase activity"/>
    <property type="evidence" value="ECO:0007669"/>
    <property type="project" value="UniProtKB-KW"/>
</dbReference>
<accession>A0A7X2CZT2</accession>
<proteinExistence type="predicted"/>
<reference evidence="5 6" key="1">
    <citation type="submission" date="2019-10" db="EMBL/GenBank/DDBJ databases">
        <authorList>
            <person name="Dong K."/>
        </authorList>
    </citation>
    <scope>NUCLEOTIDE SEQUENCE [LARGE SCALE GENOMIC DNA]</scope>
    <source>
        <strain evidence="5 6">DSM 28960</strain>
    </source>
</reference>
<gene>
    <name evidence="5" type="ORF">GHI93_00770</name>
</gene>
<dbReference type="EMBL" id="WITJ01000001">
    <property type="protein sequence ID" value="MQW38483.1"/>
    <property type="molecule type" value="Genomic_DNA"/>
</dbReference>
<keyword evidence="1" id="KW-0285">Flavoprotein</keyword>
<keyword evidence="2" id="KW-0288">FMN</keyword>
<name>A0A7X2CZT2_9LACT</name>
<dbReference type="Pfam" id="PF03358">
    <property type="entry name" value="FMN_red"/>
    <property type="match status" value="1"/>
</dbReference>
<evidence type="ECO:0000256" key="1">
    <source>
        <dbReference type="ARBA" id="ARBA00022630"/>
    </source>
</evidence>
<dbReference type="Proteomes" id="UP000439550">
    <property type="component" value="Unassembled WGS sequence"/>
</dbReference>
<evidence type="ECO:0000313" key="5">
    <source>
        <dbReference type="EMBL" id="MQW38483.1"/>
    </source>
</evidence>
<evidence type="ECO:0000259" key="4">
    <source>
        <dbReference type="Pfam" id="PF03358"/>
    </source>
</evidence>
<evidence type="ECO:0000256" key="3">
    <source>
        <dbReference type="ARBA" id="ARBA00023002"/>
    </source>
</evidence>
<evidence type="ECO:0000313" key="6">
    <source>
        <dbReference type="Proteomes" id="UP000439550"/>
    </source>
</evidence>
<dbReference type="RefSeq" id="WP_153494692.1">
    <property type="nucleotide sequence ID" value="NZ_CAXYUY010000005.1"/>
</dbReference>
<feature type="domain" description="NADPH-dependent FMN reductase-like" evidence="4">
    <location>
        <begin position="1"/>
        <end position="146"/>
    </location>
</feature>
<organism evidence="5 6">
    <name type="scientific">Lactococcus hircilactis</name>
    <dbReference type="NCBI Taxonomy" id="1494462"/>
    <lineage>
        <taxon>Bacteria</taxon>
        <taxon>Bacillati</taxon>
        <taxon>Bacillota</taxon>
        <taxon>Bacilli</taxon>
        <taxon>Lactobacillales</taxon>
        <taxon>Streptococcaceae</taxon>
        <taxon>Lactococcus</taxon>
    </lineage>
</organism>
<dbReference type="InterPro" id="IPR005025">
    <property type="entry name" value="FMN_Rdtase-like_dom"/>
</dbReference>
<dbReference type="SUPFAM" id="SSF52218">
    <property type="entry name" value="Flavoproteins"/>
    <property type="match status" value="1"/>
</dbReference>
<dbReference type="PANTHER" id="PTHR43408:SF2">
    <property type="entry name" value="FMN REDUCTASE (NADPH)"/>
    <property type="match status" value="1"/>
</dbReference>
<keyword evidence="3" id="KW-0560">Oxidoreductase</keyword>
<dbReference type="InterPro" id="IPR029039">
    <property type="entry name" value="Flavoprotein-like_sf"/>
</dbReference>
<sequence length="189" mass="21810">MNYLILNGTIVGNKTRNLLEIYQNNIKEKLSETDSISFIDLKDKKMVFSDGRNWQDYSGDTLSVLTEVMNADVIVFGIPTFQASFPAPLKNIFDLLPEAAFLNKTIGFIVTAGSQKHYLVMENQLKPILTFMKANIMHHYVFAYDFDFKGSELESDDIEMRLESYAKETIEAATSYDYFLKQQEEQYDF</sequence>
<dbReference type="InterPro" id="IPR051814">
    <property type="entry name" value="NAD(P)H-dep_FMN_reductase"/>
</dbReference>
<dbReference type="Gene3D" id="3.40.50.360">
    <property type="match status" value="1"/>
</dbReference>